<name>A0A423WTZ8_9PEZI</name>
<dbReference type="Proteomes" id="UP000283895">
    <property type="component" value="Unassembled WGS sequence"/>
</dbReference>
<keyword evidence="1" id="KW-0677">Repeat</keyword>
<keyword evidence="4" id="KW-1185">Reference proteome</keyword>
<gene>
    <name evidence="3" type="ORF">VMCG_04093</name>
</gene>
<dbReference type="Pfam" id="PF24883">
    <property type="entry name" value="NPHP3_N"/>
    <property type="match status" value="1"/>
</dbReference>
<evidence type="ECO:0000313" key="4">
    <source>
        <dbReference type="Proteomes" id="UP000283895"/>
    </source>
</evidence>
<dbReference type="AlphaFoldDB" id="A0A423WTZ8"/>
<accession>A0A423WTZ8</accession>
<dbReference type="EMBL" id="LKEA01000009">
    <property type="protein sequence ID" value="ROW06831.1"/>
    <property type="molecule type" value="Genomic_DNA"/>
</dbReference>
<evidence type="ECO:0000313" key="3">
    <source>
        <dbReference type="EMBL" id="ROW06831.1"/>
    </source>
</evidence>
<protein>
    <recommendedName>
        <fullName evidence="2">Nephrocystin 3-like N-terminal domain-containing protein</fullName>
    </recommendedName>
</protein>
<dbReference type="PANTHER" id="PTHR40619">
    <property type="entry name" value="FUNGAL STAND N-TERMINAL GOODBYE DOMAIN-CONTAINING PROTEIN"/>
    <property type="match status" value="1"/>
</dbReference>
<proteinExistence type="predicted"/>
<reference evidence="3 4" key="1">
    <citation type="submission" date="2015-09" db="EMBL/GenBank/DDBJ databases">
        <title>Host preference determinants of Valsa canker pathogens revealed by comparative genomics.</title>
        <authorList>
            <person name="Yin Z."/>
            <person name="Huang L."/>
        </authorList>
    </citation>
    <scope>NUCLEOTIDE SEQUENCE [LARGE SCALE GENOMIC DNA]</scope>
    <source>
        <strain evidence="3 4">03-1</strain>
    </source>
</reference>
<sequence length="629" mass="70242">MENQPRSGRMSDLPIQYMQNRAPSLNVAYRDPSSQYDTNRNAYVVSNEMDIIFMSNSSEGADLQRLAADETGRFTDIMAEFMRHGHAPSTLHSFNIHGAHSWAEVLDQVDLAKERYDRKAKGKRGMPRRAVRYISDHSEIIDPWLNLLPETDYSSVVCGGLKFVFGAAAEHSRAVDTKTWGRLRDKAVRLYITILATVEGMLVWLDEKAFKKLVKTLMLQKTYGSSVTDIIAELKNRSNDLKQAAAECGQSVAVESLHLNRQTHAIVKGSLVTATKSYILNEETREQERKVLGVVEHIKSQIESGNKAWAALEAKSGTLAVLEDACDTQKRQLEVIQSQIKEATWNFSKQLSGIRASLYSGQSESPRLTRKNIQEILGVDVDALALVLGTAASAGKRQMSGSIALTSRLLQTPRFQNWLQNDSSQTILLRILNGAEMSHHITRLSQFSAALLLSMKDVEPAITIHYFCGAMSLQGDHGCGHLLRCLTAELLQLWPPEKTFPLPMDFSQLMRHELEPLWQLFSTVVQSLPPATIFCVVDGSTRYSREDELVMTIRCLMWLQSILPGDIKLKLLLTWPAPSAILELLSQDDKVILSTGIHERLGLRDNGAQGALLSQAVSREPSPIPFSQY</sequence>
<comment type="caution">
    <text evidence="3">The sequence shown here is derived from an EMBL/GenBank/DDBJ whole genome shotgun (WGS) entry which is preliminary data.</text>
</comment>
<dbReference type="PANTHER" id="PTHR40619:SF3">
    <property type="entry name" value="FUNGAL STAND N-TERMINAL GOODBYE DOMAIN-CONTAINING PROTEIN"/>
    <property type="match status" value="1"/>
</dbReference>
<feature type="domain" description="Nephrocystin 3-like N-terminal" evidence="2">
    <location>
        <begin position="408"/>
        <end position="556"/>
    </location>
</feature>
<evidence type="ECO:0000259" key="2">
    <source>
        <dbReference type="Pfam" id="PF24883"/>
    </source>
</evidence>
<dbReference type="InterPro" id="IPR056884">
    <property type="entry name" value="NPHP3-like_N"/>
</dbReference>
<dbReference type="OrthoDB" id="5419927at2759"/>
<evidence type="ECO:0000256" key="1">
    <source>
        <dbReference type="ARBA" id="ARBA00022737"/>
    </source>
</evidence>
<organism evidence="3 4">
    <name type="scientific">Cytospora schulzeri</name>
    <dbReference type="NCBI Taxonomy" id="448051"/>
    <lineage>
        <taxon>Eukaryota</taxon>
        <taxon>Fungi</taxon>
        <taxon>Dikarya</taxon>
        <taxon>Ascomycota</taxon>
        <taxon>Pezizomycotina</taxon>
        <taxon>Sordariomycetes</taxon>
        <taxon>Sordariomycetidae</taxon>
        <taxon>Diaporthales</taxon>
        <taxon>Cytosporaceae</taxon>
        <taxon>Cytospora</taxon>
    </lineage>
</organism>